<feature type="transmembrane region" description="Helical" evidence="1">
    <location>
        <begin position="191"/>
        <end position="210"/>
    </location>
</feature>
<keyword evidence="1" id="KW-1133">Transmembrane helix</keyword>
<feature type="transmembrane region" description="Helical" evidence="1">
    <location>
        <begin position="378"/>
        <end position="399"/>
    </location>
</feature>
<keyword evidence="1" id="KW-0472">Membrane</keyword>
<evidence type="ECO:0000313" key="2">
    <source>
        <dbReference type="Proteomes" id="UP000095280"/>
    </source>
</evidence>
<organism evidence="2 3">
    <name type="scientific">Macrostomum lignano</name>
    <dbReference type="NCBI Taxonomy" id="282301"/>
    <lineage>
        <taxon>Eukaryota</taxon>
        <taxon>Metazoa</taxon>
        <taxon>Spiralia</taxon>
        <taxon>Lophotrochozoa</taxon>
        <taxon>Platyhelminthes</taxon>
        <taxon>Rhabditophora</taxon>
        <taxon>Macrostomorpha</taxon>
        <taxon>Macrostomida</taxon>
        <taxon>Macrostomidae</taxon>
        <taxon>Macrostomum</taxon>
    </lineage>
</organism>
<proteinExistence type="predicted"/>
<keyword evidence="2" id="KW-1185">Reference proteome</keyword>
<name>A0A1I8I2W2_9PLAT</name>
<reference evidence="3" key="1">
    <citation type="submission" date="2016-11" db="UniProtKB">
        <authorList>
            <consortium name="WormBaseParasite"/>
        </authorList>
    </citation>
    <scope>IDENTIFICATION</scope>
</reference>
<sequence>EMRHACDRVLAANLADLGAAFGRSADAQARLAFDGDRSVGRLLGERFVAEHRKFANRLSGFLDVQLQELSDRLELKYSPYAKYLKEVYGNKWMSFPLSIYNRTHFLTESLYDFYQRKSHLRKREVDFMSFLEDTNAEELHLMPTVLWKRFGQMLPQFSDPAFYPPAAAVAAAAASPKLPSTGSTATSGHCLALLCGLTAALCLLLVLAVCERAALAFSASSAPPPTPTGALSTAQLTSSSALQQRQLLTATRPTRPLLAELAEQAGRLASAQATLLNGPGFAGAFKLEARVEVARLMQLVSRFNYDQNYFKESYLRYACELSDRQPQYCSLGGTEVSPVIFDDQTCNFLPIVSANVSLARLGAQSDALAQLLTDARSIARALCSLSVCGLLLAACYHAAGLIAMSAVGSATSATYNTSG</sequence>
<dbReference type="WBParaSite" id="maker-uti_cns_0009387-snap-gene-0.4-mRNA-1">
    <property type="protein sequence ID" value="maker-uti_cns_0009387-snap-gene-0.4-mRNA-1"/>
    <property type="gene ID" value="maker-uti_cns_0009387-snap-gene-0.4"/>
</dbReference>
<dbReference type="Proteomes" id="UP000095280">
    <property type="component" value="Unplaced"/>
</dbReference>
<keyword evidence="1" id="KW-0812">Transmembrane</keyword>
<evidence type="ECO:0000256" key="1">
    <source>
        <dbReference type="SAM" id="Phobius"/>
    </source>
</evidence>
<evidence type="ECO:0000313" key="3">
    <source>
        <dbReference type="WBParaSite" id="maker-uti_cns_0009387-snap-gene-0.4-mRNA-1"/>
    </source>
</evidence>
<accession>A0A1I8I2W2</accession>
<dbReference type="AlphaFoldDB" id="A0A1I8I2W2"/>
<protein>
    <submittedName>
        <fullName evidence="3">Peptidase_M3 domain-containing protein</fullName>
    </submittedName>
</protein>